<dbReference type="Proteomes" id="UP000054742">
    <property type="component" value="Unassembled WGS sequence"/>
</dbReference>
<proteinExistence type="predicted"/>
<dbReference type="EMBL" id="LNXV01000005">
    <property type="protein sequence ID" value="KTC86339.1"/>
    <property type="molecule type" value="Genomic_DNA"/>
</dbReference>
<evidence type="ECO:0000313" key="2">
    <source>
        <dbReference type="Proteomes" id="UP000054742"/>
    </source>
</evidence>
<sequence>MPYCAPNNETILAENLLQMNLPLLSELLAYENKQVVHYFCHHHPHFSHEQSQQFFNDFLGWLWLNVYRKTSHRHTYLFGPILILDKVWHTFILHTEDYVNFCNRYFGEYVHHHIEPIGSEHELSPEELADFLDDAFELLGKEWIERYFMTLLSETEYSL</sequence>
<dbReference type="PATRIC" id="fig|29422.6.peg.873"/>
<reference evidence="1 2" key="1">
    <citation type="submission" date="2015-11" db="EMBL/GenBank/DDBJ databases">
        <title>Genomic analysis of 38 Legionella species identifies large and diverse effector repertoires.</title>
        <authorList>
            <person name="Burstein D."/>
            <person name="Amaro F."/>
            <person name="Zusman T."/>
            <person name="Lifshitz Z."/>
            <person name="Cohen O."/>
            <person name="Gilbert J.A."/>
            <person name="Pupko T."/>
            <person name="Shuman H.A."/>
            <person name="Segal G."/>
        </authorList>
    </citation>
    <scope>NUCLEOTIDE SEQUENCE [LARGE SCALE GENOMIC DNA]</scope>
    <source>
        <strain evidence="1 2">ATCC 43878</strain>
    </source>
</reference>
<accession>A0A0W0SSU0</accession>
<keyword evidence="2" id="KW-1185">Reference proteome</keyword>
<evidence type="ECO:0000313" key="1">
    <source>
        <dbReference type="EMBL" id="KTC86339.1"/>
    </source>
</evidence>
<gene>
    <name evidence="1" type="ORF">Lbru_0833</name>
</gene>
<protein>
    <submittedName>
        <fullName evidence="1">Uncharacterized protein</fullName>
    </submittedName>
</protein>
<name>A0A0W0SSU0_9GAMM</name>
<dbReference type="STRING" id="29422.Lbru_0833"/>
<dbReference type="RefSeq" id="WP_338011170.1">
    <property type="nucleotide sequence ID" value="NZ_CAAAHU010000010.1"/>
</dbReference>
<organism evidence="1 2">
    <name type="scientific">Legionella brunensis</name>
    <dbReference type="NCBI Taxonomy" id="29422"/>
    <lineage>
        <taxon>Bacteria</taxon>
        <taxon>Pseudomonadati</taxon>
        <taxon>Pseudomonadota</taxon>
        <taxon>Gammaproteobacteria</taxon>
        <taxon>Legionellales</taxon>
        <taxon>Legionellaceae</taxon>
        <taxon>Legionella</taxon>
    </lineage>
</organism>
<dbReference type="AlphaFoldDB" id="A0A0W0SSU0"/>
<comment type="caution">
    <text evidence="1">The sequence shown here is derived from an EMBL/GenBank/DDBJ whole genome shotgun (WGS) entry which is preliminary data.</text>
</comment>